<dbReference type="VEuPathDB" id="FungiDB:BCV72DRAFT_218471"/>
<protein>
    <submittedName>
        <fullName evidence="1">Uncharacterized protein</fullName>
    </submittedName>
</protein>
<dbReference type="EMBL" id="KV922269">
    <property type="protein sequence ID" value="ORE00805.1"/>
    <property type="molecule type" value="Genomic_DNA"/>
</dbReference>
<feature type="non-terminal residue" evidence="1">
    <location>
        <position position="1"/>
    </location>
</feature>
<gene>
    <name evidence="1" type="ORF">BCV72DRAFT_218471</name>
</gene>
<proteinExistence type="predicted"/>
<name>A0A1X0QM31_RHIZD</name>
<reference evidence="1" key="1">
    <citation type="journal article" date="2016" name="Proc. Natl. Acad. Sci. U.S.A.">
        <title>Lipid metabolic changes in an early divergent fungus govern the establishment of a mutualistic symbiosis with endobacteria.</title>
        <authorList>
            <person name="Lastovetsky O.A."/>
            <person name="Gaspar M.L."/>
            <person name="Mondo S.J."/>
            <person name="LaButti K.M."/>
            <person name="Sandor L."/>
            <person name="Grigoriev I.V."/>
            <person name="Henry S.A."/>
            <person name="Pawlowska T.E."/>
        </authorList>
    </citation>
    <scope>NUCLEOTIDE SEQUENCE [LARGE SCALE GENOMIC DNA]</scope>
    <source>
        <strain evidence="1">ATCC 52814</strain>
    </source>
</reference>
<accession>A0A1X0QM31</accession>
<dbReference type="AlphaFoldDB" id="A0A1X0QM31"/>
<evidence type="ECO:0000313" key="1">
    <source>
        <dbReference type="EMBL" id="ORE00805.1"/>
    </source>
</evidence>
<dbReference type="OrthoDB" id="2239391at2759"/>
<organism evidence="1">
    <name type="scientific">Rhizopus microsporus var. microsporus</name>
    <dbReference type="NCBI Taxonomy" id="86635"/>
    <lineage>
        <taxon>Eukaryota</taxon>
        <taxon>Fungi</taxon>
        <taxon>Fungi incertae sedis</taxon>
        <taxon>Mucoromycota</taxon>
        <taxon>Mucoromycotina</taxon>
        <taxon>Mucoromycetes</taxon>
        <taxon>Mucorales</taxon>
        <taxon>Mucorineae</taxon>
        <taxon>Rhizopodaceae</taxon>
        <taxon>Rhizopus</taxon>
    </lineage>
</organism>
<sequence>SSWIRRFIQMSTNEPRVNLRSLASSLALRAGIPVEDIVTLGNWSSSDVFHNHYRREHLSLIDITNTVLQDPIEDQDTFYDVEPDFH</sequence>
<dbReference type="Proteomes" id="UP000242414">
    <property type="component" value="Unassembled WGS sequence"/>
</dbReference>